<feature type="region of interest" description="Disordered" evidence="1">
    <location>
        <begin position="47"/>
        <end position="76"/>
    </location>
</feature>
<proteinExistence type="predicted"/>
<accession>A0A5B7D2H2</accession>
<keyword evidence="3" id="KW-1185">Reference proteome</keyword>
<evidence type="ECO:0000256" key="1">
    <source>
        <dbReference type="SAM" id="MobiDB-lite"/>
    </source>
</evidence>
<evidence type="ECO:0000313" key="2">
    <source>
        <dbReference type="EMBL" id="MPC15880.1"/>
    </source>
</evidence>
<comment type="caution">
    <text evidence="2">The sequence shown here is derived from an EMBL/GenBank/DDBJ whole genome shotgun (WGS) entry which is preliminary data.</text>
</comment>
<dbReference type="AlphaFoldDB" id="A0A5B7D2H2"/>
<name>A0A5B7D2H2_PORTR</name>
<evidence type="ECO:0000313" key="3">
    <source>
        <dbReference type="Proteomes" id="UP000324222"/>
    </source>
</evidence>
<feature type="compositionally biased region" description="Polar residues" evidence="1">
    <location>
        <begin position="67"/>
        <end position="76"/>
    </location>
</feature>
<organism evidence="2 3">
    <name type="scientific">Portunus trituberculatus</name>
    <name type="common">Swimming crab</name>
    <name type="synonym">Neptunus trituberculatus</name>
    <dbReference type="NCBI Taxonomy" id="210409"/>
    <lineage>
        <taxon>Eukaryota</taxon>
        <taxon>Metazoa</taxon>
        <taxon>Ecdysozoa</taxon>
        <taxon>Arthropoda</taxon>
        <taxon>Crustacea</taxon>
        <taxon>Multicrustacea</taxon>
        <taxon>Malacostraca</taxon>
        <taxon>Eumalacostraca</taxon>
        <taxon>Eucarida</taxon>
        <taxon>Decapoda</taxon>
        <taxon>Pleocyemata</taxon>
        <taxon>Brachyura</taxon>
        <taxon>Eubrachyura</taxon>
        <taxon>Portunoidea</taxon>
        <taxon>Portunidae</taxon>
        <taxon>Portuninae</taxon>
        <taxon>Portunus</taxon>
    </lineage>
</organism>
<dbReference type="EMBL" id="VSRR010000461">
    <property type="protein sequence ID" value="MPC15880.1"/>
    <property type="molecule type" value="Genomic_DNA"/>
</dbReference>
<gene>
    <name evidence="2" type="ORF">E2C01_008684</name>
</gene>
<sequence>MKLFHISSSSARPAISRDLCKYQRGRGREQKFITIINTIPSPSLATTAFSSSAMTQPPGATPEYQRLPNTRNSTSKKSFPLASLVLCYC</sequence>
<reference evidence="2 3" key="1">
    <citation type="submission" date="2019-05" db="EMBL/GenBank/DDBJ databases">
        <title>Another draft genome of Portunus trituberculatus and its Hox gene families provides insights of decapod evolution.</title>
        <authorList>
            <person name="Jeong J.-H."/>
            <person name="Song I."/>
            <person name="Kim S."/>
            <person name="Choi T."/>
            <person name="Kim D."/>
            <person name="Ryu S."/>
            <person name="Kim W."/>
        </authorList>
    </citation>
    <scope>NUCLEOTIDE SEQUENCE [LARGE SCALE GENOMIC DNA]</scope>
    <source>
        <tissue evidence="2">Muscle</tissue>
    </source>
</reference>
<protein>
    <submittedName>
        <fullName evidence="2">Uncharacterized protein</fullName>
    </submittedName>
</protein>
<dbReference type="Proteomes" id="UP000324222">
    <property type="component" value="Unassembled WGS sequence"/>
</dbReference>